<gene>
    <name evidence="13" type="ORF">ACFP90_16210</name>
</gene>
<dbReference type="InterPro" id="IPR001915">
    <property type="entry name" value="Peptidase_M48"/>
</dbReference>
<evidence type="ECO:0000256" key="1">
    <source>
        <dbReference type="ARBA" id="ARBA00001947"/>
    </source>
</evidence>
<name>A0ABW1ZNA0_9DEIO</name>
<dbReference type="Gene3D" id="3.30.2010.10">
    <property type="entry name" value="Metalloproteases ('zincins'), catalytic domain"/>
    <property type="match status" value="1"/>
</dbReference>
<evidence type="ECO:0000256" key="5">
    <source>
        <dbReference type="ARBA" id="ARBA00022692"/>
    </source>
</evidence>
<evidence type="ECO:0000256" key="10">
    <source>
        <dbReference type="ARBA" id="ARBA00023049"/>
    </source>
</evidence>
<keyword evidence="11" id="KW-0472">Membrane</keyword>
<comment type="subcellular location">
    <subcellularLocation>
        <location evidence="2">Cell membrane</location>
        <topology evidence="2">Multi-pass membrane protein</topology>
    </subcellularLocation>
</comment>
<dbReference type="Proteomes" id="UP001596317">
    <property type="component" value="Unassembled WGS sequence"/>
</dbReference>
<keyword evidence="4" id="KW-0645">Protease</keyword>
<dbReference type="PANTHER" id="PTHR43221:SF1">
    <property type="entry name" value="PROTEASE HTPX"/>
    <property type="match status" value="1"/>
</dbReference>
<keyword evidence="3" id="KW-1003">Cell membrane</keyword>
<comment type="cofactor">
    <cofactor evidence="1">
        <name>Zn(2+)</name>
        <dbReference type="ChEBI" id="CHEBI:29105"/>
    </cofactor>
</comment>
<dbReference type="Pfam" id="PF01435">
    <property type="entry name" value="Peptidase_M48"/>
    <property type="match status" value="1"/>
</dbReference>
<dbReference type="RefSeq" id="WP_380057308.1">
    <property type="nucleotide sequence ID" value="NZ_JBHSWB010000001.1"/>
</dbReference>
<keyword evidence="14" id="KW-1185">Reference proteome</keyword>
<keyword evidence="5" id="KW-0812">Transmembrane</keyword>
<keyword evidence="10 13" id="KW-0482">Metalloprotease</keyword>
<reference evidence="14" key="1">
    <citation type="journal article" date="2019" name="Int. J. Syst. Evol. Microbiol.">
        <title>The Global Catalogue of Microorganisms (GCM) 10K type strain sequencing project: providing services to taxonomists for standard genome sequencing and annotation.</title>
        <authorList>
            <consortium name="The Broad Institute Genomics Platform"/>
            <consortium name="The Broad Institute Genome Sequencing Center for Infectious Disease"/>
            <person name="Wu L."/>
            <person name="Ma J."/>
        </authorList>
    </citation>
    <scope>NUCLEOTIDE SEQUENCE [LARGE SCALE GENOMIC DNA]</scope>
    <source>
        <strain evidence="14">CCUG 63830</strain>
    </source>
</reference>
<evidence type="ECO:0000256" key="2">
    <source>
        <dbReference type="ARBA" id="ARBA00004651"/>
    </source>
</evidence>
<keyword evidence="7 13" id="KW-0378">Hydrolase</keyword>
<evidence type="ECO:0000313" key="14">
    <source>
        <dbReference type="Proteomes" id="UP001596317"/>
    </source>
</evidence>
<dbReference type="PANTHER" id="PTHR43221">
    <property type="entry name" value="PROTEASE HTPX"/>
    <property type="match status" value="1"/>
</dbReference>
<dbReference type="GO" id="GO:0008237">
    <property type="term" value="F:metallopeptidase activity"/>
    <property type="evidence" value="ECO:0007669"/>
    <property type="project" value="UniProtKB-KW"/>
</dbReference>
<evidence type="ECO:0000256" key="11">
    <source>
        <dbReference type="ARBA" id="ARBA00023136"/>
    </source>
</evidence>
<organism evidence="13 14">
    <name type="scientific">Deinococcus multiflagellatus</name>
    <dbReference type="NCBI Taxonomy" id="1656887"/>
    <lineage>
        <taxon>Bacteria</taxon>
        <taxon>Thermotogati</taxon>
        <taxon>Deinococcota</taxon>
        <taxon>Deinococci</taxon>
        <taxon>Deinococcales</taxon>
        <taxon>Deinococcaceae</taxon>
        <taxon>Deinococcus</taxon>
    </lineage>
</organism>
<evidence type="ECO:0000259" key="12">
    <source>
        <dbReference type="Pfam" id="PF01435"/>
    </source>
</evidence>
<evidence type="ECO:0000256" key="8">
    <source>
        <dbReference type="ARBA" id="ARBA00022833"/>
    </source>
</evidence>
<protein>
    <submittedName>
        <fullName evidence="13">M48 family metalloprotease</fullName>
        <ecNumber evidence="13">3.4.24.-</ecNumber>
    </submittedName>
</protein>
<accession>A0ABW1ZNA0</accession>
<comment type="caution">
    <text evidence="13">The sequence shown here is derived from an EMBL/GenBank/DDBJ whole genome shotgun (WGS) entry which is preliminary data.</text>
</comment>
<feature type="domain" description="Peptidase M48" evidence="12">
    <location>
        <begin position="21"/>
        <end position="262"/>
    </location>
</feature>
<evidence type="ECO:0000256" key="4">
    <source>
        <dbReference type="ARBA" id="ARBA00022670"/>
    </source>
</evidence>
<keyword evidence="9" id="KW-1133">Transmembrane helix</keyword>
<proteinExistence type="predicted"/>
<evidence type="ECO:0000256" key="3">
    <source>
        <dbReference type="ARBA" id="ARBA00022475"/>
    </source>
</evidence>
<evidence type="ECO:0000313" key="13">
    <source>
        <dbReference type="EMBL" id="MFC6661701.1"/>
    </source>
</evidence>
<evidence type="ECO:0000256" key="9">
    <source>
        <dbReference type="ARBA" id="ARBA00022989"/>
    </source>
</evidence>
<dbReference type="EMBL" id="JBHSWB010000001">
    <property type="protein sequence ID" value="MFC6661701.1"/>
    <property type="molecule type" value="Genomic_DNA"/>
</dbReference>
<dbReference type="InterPro" id="IPR050083">
    <property type="entry name" value="HtpX_protease"/>
</dbReference>
<evidence type="ECO:0000256" key="7">
    <source>
        <dbReference type="ARBA" id="ARBA00022801"/>
    </source>
</evidence>
<keyword evidence="6" id="KW-0479">Metal-binding</keyword>
<sequence length="454" mass="49554">MVERPAASPTSPFGVPVPLEQEPELRALIEETAQALKVPLPDEVRLLPDMNAYMSVRGQRATLGLGLPLLLSLSRAEVQAVVAHELAHLGQGDAARVWRLSGLASGLFRTMLNLNRGDPEAVVAVLPQGVSTVVLLHMMTAKLLALPMVAIAQAYLKRVEALNHAQEHAADLAAQQVAGAEATRSALQRVAVEAWLFDAYVEHDLLPLAQAGFRVPIAEGFEHFLAGEHAERLRGWTAQDLPAREATLSHPSLRVRLEQLAEQAPARPAAALPGVRLRRADEWSGQFYTPKSATTLQPVSWEELDLRHWPAHWQTLATNEDLQVALRGVTLAGVAEVCADLNAHLRARFPQLQYEGVGGDERHLLVGWLAVGVLLCALRQGAEASVRPGHPWAAQLQGHTLVPYTQLWAMVSHSDARRQWPQTLMSLGLQDQPLLSPEIWPAEAQRAQGVVPAR</sequence>
<keyword evidence="8" id="KW-0862">Zinc</keyword>
<dbReference type="EC" id="3.4.24.-" evidence="13"/>
<evidence type="ECO:0000256" key="6">
    <source>
        <dbReference type="ARBA" id="ARBA00022723"/>
    </source>
</evidence>